<protein>
    <submittedName>
        <fullName evidence="1">Uncharacterized protein</fullName>
    </submittedName>
</protein>
<dbReference type="Proteomes" id="UP001321475">
    <property type="component" value="Plasmid pNBRC108565a"/>
</dbReference>
<name>A0ABM8G7A7_9CELL</name>
<accession>A0ABM8G7A7</accession>
<evidence type="ECO:0000313" key="2">
    <source>
        <dbReference type="Proteomes" id="UP001321475"/>
    </source>
</evidence>
<keyword evidence="1" id="KW-0614">Plasmid</keyword>
<geneLocation type="plasmid" evidence="1 2">
    <name>pNBRC108565a</name>
</geneLocation>
<sequence>MGNVGAWFAYRLTFWRDAAGTVMRSRSQRQLARRAEARARARKQAEDRAAVLAVRGSASHSPAVNQALADVRAAIAQAKDRRRMVPLHEVDRP</sequence>
<dbReference type="EMBL" id="AP027730">
    <property type="protein sequence ID" value="BDZ44048.1"/>
    <property type="molecule type" value="Genomic_DNA"/>
</dbReference>
<proteinExistence type="predicted"/>
<gene>
    <name evidence="1" type="ORF">GCM10025865_33470</name>
</gene>
<keyword evidence="2" id="KW-1185">Reference proteome</keyword>
<reference evidence="2" key="1">
    <citation type="journal article" date="2019" name="Int. J. Syst. Evol. Microbiol.">
        <title>The Global Catalogue of Microorganisms (GCM) 10K type strain sequencing project: providing services to taxonomists for standard genome sequencing and annotation.</title>
        <authorList>
            <consortium name="The Broad Institute Genomics Platform"/>
            <consortium name="The Broad Institute Genome Sequencing Center for Infectious Disease"/>
            <person name="Wu L."/>
            <person name="Ma J."/>
        </authorList>
    </citation>
    <scope>NUCLEOTIDE SEQUENCE [LARGE SCALE GENOMIC DNA]</scope>
    <source>
        <strain evidence="2">NBRC 108565</strain>
    </source>
</reference>
<evidence type="ECO:0000313" key="1">
    <source>
        <dbReference type="EMBL" id="BDZ44048.1"/>
    </source>
</evidence>
<organism evidence="1 2">
    <name type="scientific">Paraoerskovia sediminicola</name>
    <dbReference type="NCBI Taxonomy" id="1138587"/>
    <lineage>
        <taxon>Bacteria</taxon>
        <taxon>Bacillati</taxon>
        <taxon>Actinomycetota</taxon>
        <taxon>Actinomycetes</taxon>
        <taxon>Micrococcales</taxon>
        <taxon>Cellulomonadaceae</taxon>
        <taxon>Paraoerskovia</taxon>
    </lineage>
</organism>